<gene>
    <name evidence="2" type="ORF">E1A91_A01G114700v1</name>
</gene>
<protein>
    <recommendedName>
        <fullName evidence="1">Rab-GAP TBC domain-containing protein</fullName>
    </recommendedName>
</protein>
<dbReference type="SUPFAM" id="SSF47923">
    <property type="entry name" value="Ypt/Rab-GAP domain of gyp1p"/>
    <property type="match status" value="1"/>
</dbReference>
<dbReference type="InterPro" id="IPR000195">
    <property type="entry name" value="Rab-GAP-TBC_dom"/>
</dbReference>
<dbReference type="Gene3D" id="1.10.8.270">
    <property type="entry name" value="putative rabgap domain of human tbc1 domain family member 14 like domains"/>
    <property type="match status" value="1"/>
</dbReference>
<evidence type="ECO:0000313" key="2">
    <source>
        <dbReference type="EMBL" id="TYJ49152.1"/>
    </source>
</evidence>
<dbReference type="EMBL" id="CM017636">
    <property type="protein sequence ID" value="TYJ49152.1"/>
    <property type="molecule type" value="Genomic_DNA"/>
</dbReference>
<proteinExistence type="predicted"/>
<sequence>MTQRFPFTSSTFRFKIIHSLLRYLQACKQGTSRERTSMTGSADELNRGYFDDMSELKQHGGKGMSDLLSAILFVMKDESESFWCFVALIERFGPNFNRDQNGMHSQLFALSKVSLSFTDAHSHTQTCLSDGFIMFYVKMTKTFFLGLNFGI</sequence>
<dbReference type="InterPro" id="IPR035969">
    <property type="entry name" value="Rab-GAP_TBC_sf"/>
</dbReference>
<dbReference type="PANTHER" id="PTHR22957:SF654">
    <property type="entry name" value="RAB-GAP TBC DOMAIN-CONTAINING PROTEIN"/>
    <property type="match status" value="1"/>
</dbReference>
<evidence type="ECO:0000259" key="1">
    <source>
        <dbReference type="Pfam" id="PF00566"/>
    </source>
</evidence>
<dbReference type="Pfam" id="PF00566">
    <property type="entry name" value="RabGAP-TBC"/>
    <property type="match status" value="1"/>
</dbReference>
<dbReference type="Proteomes" id="UP000323597">
    <property type="component" value="Chromosome A01"/>
</dbReference>
<name>A0A5D3AE55_GOSMU</name>
<organism evidence="2 3">
    <name type="scientific">Gossypium mustelinum</name>
    <name type="common">Cotton</name>
    <name type="synonym">Gossypium caicoense</name>
    <dbReference type="NCBI Taxonomy" id="34275"/>
    <lineage>
        <taxon>Eukaryota</taxon>
        <taxon>Viridiplantae</taxon>
        <taxon>Streptophyta</taxon>
        <taxon>Embryophyta</taxon>
        <taxon>Tracheophyta</taxon>
        <taxon>Spermatophyta</taxon>
        <taxon>Magnoliopsida</taxon>
        <taxon>eudicotyledons</taxon>
        <taxon>Gunneridae</taxon>
        <taxon>Pentapetalae</taxon>
        <taxon>rosids</taxon>
        <taxon>malvids</taxon>
        <taxon>Malvales</taxon>
        <taxon>Malvaceae</taxon>
        <taxon>Malvoideae</taxon>
        <taxon>Gossypium</taxon>
    </lineage>
</organism>
<dbReference type="GO" id="GO:0005096">
    <property type="term" value="F:GTPase activator activity"/>
    <property type="evidence" value="ECO:0007669"/>
    <property type="project" value="TreeGrafter"/>
</dbReference>
<evidence type="ECO:0000313" key="3">
    <source>
        <dbReference type="Proteomes" id="UP000323597"/>
    </source>
</evidence>
<dbReference type="PANTHER" id="PTHR22957">
    <property type="entry name" value="TBC1 DOMAIN FAMILY MEMBER GTPASE-ACTIVATING PROTEIN"/>
    <property type="match status" value="1"/>
</dbReference>
<feature type="domain" description="Rab-GAP TBC" evidence="1">
    <location>
        <begin position="62"/>
        <end position="126"/>
    </location>
</feature>
<reference evidence="2 3" key="1">
    <citation type="submission" date="2019-07" db="EMBL/GenBank/DDBJ databases">
        <title>WGS assembly of Gossypium mustelinum.</title>
        <authorList>
            <person name="Chen Z.J."/>
            <person name="Sreedasyam A."/>
            <person name="Ando A."/>
            <person name="Song Q."/>
            <person name="De L."/>
            <person name="Hulse-Kemp A."/>
            <person name="Ding M."/>
            <person name="Ye W."/>
            <person name="Kirkbride R."/>
            <person name="Jenkins J."/>
            <person name="Plott C."/>
            <person name="Lovell J."/>
            <person name="Lin Y.-M."/>
            <person name="Vaughn R."/>
            <person name="Liu B."/>
            <person name="Li W."/>
            <person name="Simpson S."/>
            <person name="Scheffler B."/>
            <person name="Saski C."/>
            <person name="Grover C."/>
            <person name="Hu G."/>
            <person name="Conover J."/>
            <person name="Carlson J."/>
            <person name="Shu S."/>
            <person name="Boston L."/>
            <person name="Williams M."/>
            <person name="Peterson D."/>
            <person name="Mcgee K."/>
            <person name="Jones D."/>
            <person name="Wendel J."/>
            <person name="Stelly D."/>
            <person name="Grimwood J."/>
            <person name="Schmutz J."/>
        </authorList>
    </citation>
    <scope>NUCLEOTIDE SEQUENCE [LARGE SCALE GENOMIC DNA]</scope>
    <source>
        <strain evidence="2">1408120.09</strain>
    </source>
</reference>
<accession>A0A5D3AE55</accession>
<keyword evidence="3" id="KW-1185">Reference proteome</keyword>
<dbReference type="AlphaFoldDB" id="A0A5D3AE55"/>